<dbReference type="InterPro" id="IPR038883">
    <property type="entry name" value="AN11006-like"/>
</dbReference>
<dbReference type="Proteomes" id="UP000799441">
    <property type="component" value="Unassembled WGS sequence"/>
</dbReference>
<protein>
    <submittedName>
        <fullName evidence="1">Uncharacterized protein</fullName>
    </submittedName>
</protein>
<organism evidence="1 2">
    <name type="scientific">Polychaeton citri CBS 116435</name>
    <dbReference type="NCBI Taxonomy" id="1314669"/>
    <lineage>
        <taxon>Eukaryota</taxon>
        <taxon>Fungi</taxon>
        <taxon>Dikarya</taxon>
        <taxon>Ascomycota</taxon>
        <taxon>Pezizomycotina</taxon>
        <taxon>Dothideomycetes</taxon>
        <taxon>Dothideomycetidae</taxon>
        <taxon>Capnodiales</taxon>
        <taxon>Capnodiaceae</taxon>
        <taxon>Polychaeton</taxon>
    </lineage>
</organism>
<comment type="caution">
    <text evidence="1">The sequence shown here is derived from an EMBL/GenBank/DDBJ whole genome shotgun (WGS) entry which is preliminary data.</text>
</comment>
<proteinExistence type="predicted"/>
<dbReference type="AlphaFoldDB" id="A0A9P4QHI0"/>
<sequence length="162" mass="18556">MLELRLTYDANKPPFSFFTLPRELRNMIYSLILEADPDISFVLPKLHDAENDPSTGDQTSRILAFTDQLSRTHRNNTDFVLTSERIYNEAVDIHREIWSPSRSFPDPGSICGQDSVEQLQMQIDRYAIHRIWPLKVPTSICACIVHGVIGVQDDHTSTQRLS</sequence>
<dbReference type="PANTHER" id="PTHR42085">
    <property type="entry name" value="F-BOX DOMAIN-CONTAINING PROTEIN"/>
    <property type="match status" value="1"/>
</dbReference>
<accession>A0A9P4QHI0</accession>
<keyword evidence="2" id="KW-1185">Reference proteome</keyword>
<evidence type="ECO:0000313" key="2">
    <source>
        <dbReference type="Proteomes" id="UP000799441"/>
    </source>
</evidence>
<gene>
    <name evidence="1" type="ORF">K431DRAFT_300393</name>
</gene>
<reference evidence="1" key="1">
    <citation type="journal article" date="2020" name="Stud. Mycol.">
        <title>101 Dothideomycetes genomes: a test case for predicting lifestyles and emergence of pathogens.</title>
        <authorList>
            <person name="Haridas S."/>
            <person name="Albert R."/>
            <person name="Binder M."/>
            <person name="Bloem J."/>
            <person name="Labutti K."/>
            <person name="Salamov A."/>
            <person name="Andreopoulos B."/>
            <person name="Baker S."/>
            <person name="Barry K."/>
            <person name="Bills G."/>
            <person name="Bluhm B."/>
            <person name="Cannon C."/>
            <person name="Castanera R."/>
            <person name="Culley D."/>
            <person name="Daum C."/>
            <person name="Ezra D."/>
            <person name="Gonzalez J."/>
            <person name="Henrissat B."/>
            <person name="Kuo A."/>
            <person name="Liang C."/>
            <person name="Lipzen A."/>
            <person name="Lutzoni F."/>
            <person name="Magnuson J."/>
            <person name="Mondo S."/>
            <person name="Nolan M."/>
            <person name="Ohm R."/>
            <person name="Pangilinan J."/>
            <person name="Park H.-J."/>
            <person name="Ramirez L."/>
            <person name="Alfaro M."/>
            <person name="Sun H."/>
            <person name="Tritt A."/>
            <person name="Yoshinaga Y."/>
            <person name="Zwiers L.-H."/>
            <person name="Turgeon B."/>
            <person name="Goodwin S."/>
            <person name="Spatafora J."/>
            <person name="Crous P."/>
            <person name="Grigoriev I."/>
        </authorList>
    </citation>
    <scope>NUCLEOTIDE SEQUENCE</scope>
    <source>
        <strain evidence="1">CBS 116435</strain>
    </source>
</reference>
<dbReference type="PANTHER" id="PTHR42085:SF2">
    <property type="entry name" value="F-BOX DOMAIN-CONTAINING PROTEIN"/>
    <property type="match status" value="1"/>
</dbReference>
<dbReference type="EMBL" id="MU003769">
    <property type="protein sequence ID" value="KAF2724984.1"/>
    <property type="molecule type" value="Genomic_DNA"/>
</dbReference>
<name>A0A9P4QHI0_9PEZI</name>
<evidence type="ECO:0000313" key="1">
    <source>
        <dbReference type="EMBL" id="KAF2724984.1"/>
    </source>
</evidence>